<dbReference type="Pfam" id="PF00583">
    <property type="entry name" value="Acetyltransf_1"/>
    <property type="match status" value="1"/>
</dbReference>
<keyword evidence="2" id="KW-0012">Acyltransferase</keyword>
<evidence type="ECO:0000259" key="3">
    <source>
        <dbReference type="PROSITE" id="PS51186"/>
    </source>
</evidence>
<dbReference type="Gene3D" id="3.40.630.30">
    <property type="match status" value="1"/>
</dbReference>
<gene>
    <name evidence="4" type="ORF">SAMN04487968_11614</name>
</gene>
<name>A0A1I1ND04_9ACTN</name>
<evidence type="ECO:0000313" key="4">
    <source>
        <dbReference type="EMBL" id="SFC95122.1"/>
    </source>
</evidence>
<evidence type="ECO:0000313" key="5">
    <source>
        <dbReference type="Proteomes" id="UP000198832"/>
    </source>
</evidence>
<sequence length="153" mass="16472">MDLHFELDDLDRPAVVALLEEHLDDMYAVSPPESVHALDLAGLRAPGLRFWSAWEGDGLAGCGALKDHGDGSVELKSMRTAVGGRGRGIGTALLGFLLDQARAGGASQVLLETGSEDYFAPARRLYARHGFVVRGPFADYVEDPNSVFMELTL</sequence>
<accession>A0A1I1ND04</accession>
<dbReference type="PANTHER" id="PTHR43877:SF5">
    <property type="entry name" value="BLL8307 PROTEIN"/>
    <property type="match status" value="1"/>
</dbReference>
<evidence type="ECO:0000256" key="1">
    <source>
        <dbReference type="ARBA" id="ARBA00022679"/>
    </source>
</evidence>
<organism evidence="4 5">
    <name type="scientific">Nocardioides terrae</name>
    <dbReference type="NCBI Taxonomy" id="574651"/>
    <lineage>
        <taxon>Bacteria</taxon>
        <taxon>Bacillati</taxon>
        <taxon>Actinomycetota</taxon>
        <taxon>Actinomycetes</taxon>
        <taxon>Propionibacteriales</taxon>
        <taxon>Nocardioidaceae</taxon>
        <taxon>Nocardioides</taxon>
    </lineage>
</organism>
<evidence type="ECO:0000256" key="2">
    <source>
        <dbReference type="ARBA" id="ARBA00023315"/>
    </source>
</evidence>
<protein>
    <submittedName>
        <fullName evidence="4">Putative acetyltransferase</fullName>
    </submittedName>
</protein>
<dbReference type="AlphaFoldDB" id="A0A1I1ND04"/>
<dbReference type="InterPro" id="IPR050832">
    <property type="entry name" value="Bact_Acetyltransf"/>
</dbReference>
<proteinExistence type="predicted"/>
<dbReference type="EMBL" id="FOLB01000016">
    <property type="protein sequence ID" value="SFC95122.1"/>
    <property type="molecule type" value="Genomic_DNA"/>
</dbReference>
<dbReference type="STRING" id="574651.SAMN04487968_11614"/>
<dbReference type="GO" id="GO:0016747">
    <property type="term" value="F:acyltransferase activity, transferring groups other than amino-acyl groups"/>
    <property type="evidence" value="ECO:0007669"/>
    <property type="project" value="InterPro"/>
</dbReference>
<reference evidence="4 5" key="1">
    <citation type="submission" date="2016-10" db="EMBL/GenBank/DDBJ databases">
        <authorList>
            <person name="de Groot N.N."/>
        </authorList>
    </citation>
    <scope>NUCLEOTIDE SEQUENCE [LARGE SCALE GENOMIC DNA]</scope>
    <source>
        <strain evidence="4 5">CGMCC 1.7056</strain>
    </source>
</reference>
<dbReference type="Proteomes" id="UP000198832">
    <property type="component" value="Unassembled WGS sequence"/>
</dbReference>
<dbReference type="InterPro" id="IPR016181">
    <property type="entry name" value="Acyl_CoA_acyltransferase"/>
</dbReference>
<dbReference type="InterPro" id="IPR000182">
    <property type="entry name" value="GNAT_dom"/>
</dbReference>
<dbReference type="PANTHER" id="PTHR43877">
    <property type="entry name" value="AMINOALKYLPHOSPHONATE N-ACETYLTRANSFERASE-RELATED-RELATED"/>
    <property type="match status" value="1"/>
</dbReference>
<keyword evidence="5" id="KW-1185">Reference proteome</keyword>
<feature type="domain" description="N-acetyltransferase" evidence="3">
    <location>
        <begin position="5"/>
        <end position="153"/>
    </location>
</feature>
<dbReference type="RefSeq" id="WP_245750399.1">
    <property type="nucleotide sequence ID" value="NZ_FOLB01000016.1"/>
</dbReference>
<dbReference type="CDD" id="cd04301">
    <property type="entry name" value="NAT_SF"/>
    <property type="match status" value="1"/>
</dbReference>
<dbReference type="SUPFAM" id="SSF55729">
    <property type="entry name" value="Acyl-CoA N-acyltransferases (Nat)"/>
    <property type="match status" value="1"/>
</dbReference>
<keyword evidence="1 4" id="KW-0808">Transferase</keyword>
<dbReference type="PROSITE" id="PS51186">
    <property type="entry name" value="GNAT"/>
    <property type="match status" value="1"/>
</dbReference>